<dbReference type="PROSITE" id="PS51464">
    <property type="entry name" value="SIS"/>
    <property type="match status" value="1"/>
</dbReference>
<dbReference type="GO" id="GO:0004360">
    <property type="term" value="F:glutamine-fructose-6-phosphate transaminase (isomerizing) activity"/>
    <property type="evidence" value="ECO:0007669"/>
    <property type="project" value="TreeGrafter"/>
</dbReference>
<dbReference type="OrthoDB" id="9782098at2"/>
<dbReference type="AlphaFoldDB" id="A0A367ENC1"/>
<organism evidence="2 3">
    <name type="scientific">Streptomyces reniochalinae</name>
    <dbReference type="NCBI Taxonomy" id="2250578"/>
    <lineage>
        <taxon>Bacteria</taxon>
        <taxon>Bacillati</taxon>
        <taxon>Actinomycetota</taxon>
        <taxon>Actinomycetes</taxon>
        <taxon>Kitasatosporales</taxon>
        <taxon>Streptomycetaceae</taxon>
        <taxon>Streptomyces</taxon>
    </lineage>
</organism>
<dbReference type="Pfam" id="PF01380">
    <property type="entry name" value="SIS"/>
    <property type="match status" value="1"/>
</dbReference>
<dbReference type="InterPro" id="IPR001347">
    <property type="entry name" value="SIS_dom"/>
</dbReference>
<evidence type="ECO:0000313" key="3">
    <source>
        <dbReference type="Proteomes" id="UP000253507"/>
    </source>
</evidence>
<dbReference type="PANTHER" id="PTHR10937:SF14">
    <property type="entry name" value="FRUCTOSELYSINE 6-PHOSPHATE DEGLYCASE"/>
    <property type="match status" value="1"/>
</dbReference>
<dbReference type="InterPro" id="IPR046348">
    <property type="entry name" value="SIS_dom_sf"/>
</dbReference>
<dbReference type="RefSeq" id="WP_114015606.1">
    <property type="nucleotide sequence ID" value="NZ_QOIM01000032.1"/>
</dbReference>
<sequence>MPSPVVTVDPVPLAADLTATLEHTVAQAGAARELAGRVVEDGLRTVYFIGCGGSYYSTFPAQDLMERYSHAPTAHRMTAAEMIHRDLAGLDESALVVASSHSGATPETLQAVRLAKKAGATVAGIARSAPGEGSPLAEEADVLFDYPSDVTVTEPKAIHFTQLALAVLEASGALPGAEDAWRAIAAVPQALTAAKQEVAPLGARIAAQWRDARLVYVLGAGPNFGAANALASCYLQEMNWLHASAVNAGDFFHGPFEIVGQHPVLVLNGEDETRAMGERAVTFAEQYYDTWAVLDSKDFTLPGVPEGQRGLISPLAVASASRRLLDFCAAERGHNTAQRRYMYRVAY</sequence>
<proteinExistence type="predicted"/>
<dbReference type="GO" id="GO:0097367">
    <property type="term" value="F:carbohydrate derivative binding"/>
    <property type="evidence" value="ECO:0007669"/>
    <property type="project" value="InterPro"/>
</dbReference>
<dbReference type="Gene3D" id="3.40.50.10490">
    <property type="entry name" value="Glucose-6-phosphate isomerase like protein, domain 1"/>
    <property type="match status" value="1"/>
</dbReference>
<dbReference type="Proteomes" id="UP000253507">
    <property type="component" value="Unassembled WGS sequence"/>
</dbReference>
<dbReference type="SUPFAM" id="SSF53697">
    <property type="entry name" value="SIS domain"/>
    <property type="match status" value="1"/>
</dbReference>
<feature type="domain" description="SIS" evidence="1">
    <location>
        <begin position="35"/>
        <end position="178"/>
    </location>
</feature>
<dbReference type="PANTHER" id="PTHR10937">
    <property type="entry name" value="GLUCOSAMINE--FRUCTOSE-6-PHOSPHATE AMINOTRANSFERASE, ISOMERIZING"/>
    <property type="match status" value="1"/>
</dbReference>
<dbReference type="Gene3D" id="1.10.10.2240">
    <property type="match status" value="1"/>
</dbReference>
<accession>A0A367ENC1</accession>
<evidence type="ECO:0000313" key="2">
    <source>
        <dbReference type="EMBL" id="RCG18700.1"/>
    </source>
</evidence>
<protein>
    <submittedName>
        <fullName evidence="2">SIS domain-containing protein</fullName>
    </submittedName>
</protein>
<dbReference type="GO" id="GO:0006002">
    <property type="term" value="P:fructose 6-phosphate metabolic process"/>
    <property type="evidence" value="ECO:0007669"/>
    <property type="project" value="TreeGrafter"/>
</dbReference>
<dbReference type="GO" id="GO:0006047">
    <property type="term" value="P:UDP-N-acetylglucosamine metabolic process"/>
    <property type="evidence" value="ECO:0007669"/>
    <property type="project" value="TreeGrafter"/>
</dbReference>
<dbReference type="EMBL" id="QOIM01000032">
    <property type="protein sequence ID" value="RCG18700.1"/>
    <property type="molecule type" value="Genomic_DNA"/>
</dbReference>
<evidence type="ECO:0000259" key="1">
    <source>
        <dbReference type="PROSITE" id="PS51464"/>
    </source>
</evidence>
<reference evidence="2 3" key="1">
    <citation type="submission" date="2018-06" db="EMBL/GenBank/DDBJ databases">
        <title>Streptomyces reniochalinae sp. nov. and Streptomyces diacarnus sp. nov. from marine sponges.</title>
        <authorList>
            <person name="Li L."/>
        </authorList>
    </citation>
    <scope>NUCLEOTIDE SEQUENCE [LARGE SCALE GENOMIC DNA]</scope>
    <source>
        <strain evidence="2 3">LHW50302</strain>
    </source>
</reference>
<comment type="caution">
    <text evidence="2">The sequence shown here is derived from an EMBL/GenBank/DDBJ whole genome shotgun (WGS) entry which is preliminary data.</text>
</comment>
<keyword evidence="3" id="KW-1185">Reference proteome</keyword>
<dbReference type="Gene3D" id="3.40.50.12570">
    <property type="match status" value="1"/>
</dbReference>
<name>A0A367ENC1_9ACTN</name>
<dbReference type="GO" id="GO:0006487">
    <property type="term" value="P:protein N-linked glycosylation"/>
    <property type="evidence" value="ECO:0007669"/>
    <property type="project" value="TreeGrafter"/>
</dbReference>
<gene>
    <name evidence="2" type="ORF">DQ392_12265</name>
</gene>